<keyword evidence="2" id="KW-1185">Reference proteome</keyword>
<comment type="caution">
    <text evidence="1">The sequence shown here is derived from an EMBL/GenBank/DDBJ whole genome shotgun (WGS) entry which is preliminary data.</text>
</comment>
<evidence type="ECO:0000313" key="1">
    <source>
        <dbReference type="EMBL" id="KAH7925158.1"/>
    </source>
</evidence>
<evidence type="ECO:0000313" key="2">
    <source>
        <dbReference type="Proteomes" id="UP000790709"/>
    </source>
</evidence>
<dbReference type="Proteomes" id="UP000790709">
    <property type="component" value="Unassembled WGS sequence"/>
</dbReference>
<gene>
    <name evidence="1" type="ORF">BV22DRAFT_459310</name>
</gene>
<accession>A0ACB8BIR8</accession>
<dbReference type="EMBL" id="MU266408">
    <property type="protein sequence ID" value="KAH7925158.1"/>
    <property type="molecule type" value="Genomic_DNA"/>
</dbReference>
<reference evidence="1" key="1">
    <citation type="journal article" date="2021" name="New Phytol.">
        <title>Evolutionary innovations through gain and loss of genes in the ectomycorrhizal Boletales.</title>
        <authorList>
            <person name="Wu G."/>
            <person name="Miyauchi S."/>
            <person name="Morin E."/>
            <person name="Kuo A."/>
            <person name="Drula E."/>
            <person name="Varga T."/>
            <person name="Kohler A."/>
            <person name="Feng B."/>
            <person name="Cao Y."/>
            <person name="Lipzen A."/>
            <person name="Daum C."/>
            <person name="Hundley H."/>
            <person name="Pangilinan J."/>
            <person name="Johnson J."/>
            <person name="Barry K."/>
            <person name="LaButti K."/>
            <person name="Ng V."/>
            <person name="Ahrendt S."/>
            <person name="Min B."/>
            <person name="Choi I.G."/>
            <person name="Park H."/>
            <person name="Plett J.M."/>
            <person name="Magnuson J."/>
            <person name="Spatafora J.W."/>
            <person name="Nagy L.G."/>
            <person name="Henrissat B."/>
            <person name="Grigoriev I.V."/>
            <person name="Yang Z.L."/>
            <person name="Xu J."/>
            <person name="Martin F.M."/>
        </authorList>
    </citation>
    <scope>NUCLEOTIDE SEQUENCE</scope>
    <source>
        <strain evidence="1">KUC20120723A-06</strain>
    </source>
</reference>
<organism evidence="1 2">
    <name type="scientific">Leucogyrophana mollusca</name>
    <dbReference type="NCBI Taxonomy" id="85980"/>
    <lineage>
        <taxon>Eukaryota</taxon>
        <taxon>Fungi</taxon>
        <taxon>Dikarya</taxon>
        <taxon>Basidiomycota</taxon>
        <taxon>Agaricomycotina</taxon>
        <taxon>Agaricomycetes</taxon>
        <taxon>Agaricomycetidae</taxon>
        <taxon>Boletales</taxon>
        <taxon>Boletales incertae sedis</taxon>
        <taxon>Leucogyrophana</taxon>
    </lineage>
</organism>
<sequence>MKLFEPEYFKSPTCLCGKPTIADHDLCYCSPACAQEDAARSLFNNQSHYREICKIAKEAAEPSNDKQLPPGAAVTTPAKPTARAITAARTTKKQGSGWPTLADITTEILTRRANASAGEGLSSIPPQAKLSVHNPDERGPVLSPTDLINLTTADGTPRHFLKRSLRSTVDLGRSIRRSASVHMLKRLKGTEPLRVEKKIGKWEEVVPEELSQPVVEQEVLNDVVNAPIIVIPRSPITPVEPPAERPSCLPSRFVRRSISLAALDDLEDPLWDDGDFSQVLRSMREDSEYLEIDPSSFFADEEEEWE</sequence>
<proteinExistence type="predicted"/>
<protein>
    <submittedName>
        <fullName evidence="1">Uncharacterized protein</fullName>
    </submittedName>
</protein>
<name>A0ACB8BIR8_9AGAM</name>